<accession>A0ABD1EGW3</accession>
<evidence type="ECO:0000313" key="2">
    <source>
        <dbReference type="Proteomes" id="UP001566132"/>
    </source>
</evidence>
<evidence type="ECO:0000313" key="1">
    <source>
        <dbReference type="EMBL" id="KAL1493938.1"/>
    </source>
</evidence>
<sequence length="141" mass="16234">MVFTTEQVAFILMAHFRSGTRNPDGTWSYSLESCVDQFIKAFPNEIVDYEVFGNHKRRIVSRFENKNCICREKSSGRPTVLQQPVLEDIQARMRASPQNSIRKLAAQTGLSFFQLPQGFSQKPPHACIQSFRSSRITSRRF</sequence>
<reference evidence="1 2" key="1">
    <citation type="submission" date="2024-05" db="EMBL/GenBank/DDBJ databases">
        <title>Genetic variation in Jamaican populations of the coffee berry borer (Hypothenemus hampei).</title>
        <authorList>
            <person name="Errbii M."/>
            <person name="Myrie A."/>
        </authorList>
    </citation>
    <scope>NUCLEOTIDE SEQUENCE [LARGE SCALE GENOMIC DNA]</scope>
    <source>
        <strain evidence="1">JA-Hopewell-2020-01-JO</strain>
        <tissue evidence="1">Whole body</tissue>
    </source>
</reference>
<organism evidence="1 2">
    <name type="scientific">Hypothenemus hampei</name>
    <name type="common">Coffee berry borer</name>
    <dbReference type="NCBI Taxonomy" id="57062"/>
    <lineage>
        <taxon>Eukaryota</taxon>
        <taxon>Metazoa</taxon>
        <taxon>Ecdysozoa</taxon>
        <taxon>Arthropoda</taxon>
        <taxon>Hexapoda</taxon>
        <taxon>Insecta</taxon>
        <taxon>Pterygota</taxon>
        <taxon>Neoptera</taxon>
        <taxon>Endopterygota</taxon>
        <taxon>Coleoptera</taxon>
        <taxon>Polyphaga</taxon>
        <taxon>Cucujiformia</taxon>
        <taxon>Curculionidae</taxon>
        <taxon>Scolytinae</taxon>
        <taxon>Hypothenemus</taxon>
    </lineage>
</organism>
<keyword evidence="2" id="KW-1185">Reference proteome</keyword>
<gene>
    <name evidence="1" type="ORF">ABEB36_009618</name>
</gene>
<proteinExistence type="predicted"/>
<dbReference type="EMBL" id="JBDJPC010000007">
    <property type="protein sequence ID" value="KAL1493938.1"/>
    <property type="molecule type" value="Genomic_DNA"/>
</dbReference>
<dbReference type="AlphaFoldDB" id="A0ABD1EGW3"/>
<comment type="caution">
    <text evidence="1">The sequence shown here is derived from an EMBL/GenBank/DDBJ whole genome shotgun (WGS) entry which is preliminary data.</text>
</comment>
<name>A0ABD1EGW3_HYPHA</name>
<protein>
    <submittedName>
        <fullName evidence="1">Uncharacterized protein</fullName>
    </submittedName>
</protein>
<dbReference type="Proteomes" id="UP001566132">
    <property type="component" value="Unassembled WGS sequence"/>
</dbReference>